<dbReference type="AlphaFoldDB" id="M2YD70"/>
<dbReference type="EMBL" id="ANHZ02000014">
    <property type="protein sequence ID" value="EME36460.1"/>
    <property type="molecule type" value="Genomic_DNA"/>
</dbReference>
<name>M2YD70_9MICC</name>
<dbReference type="Proteomes" id="UP000009877">
    <property type="component" value="Unassembled WGS sequence"/>
</dbReference>
<sequence length="442" mass="48033">MAGPDGDAGPMSTDAAHSDPTPSSRADSGQDVGRDPFTPVARTAADILAIMPHTLGQWPKRSAVLLTSTDSEPGPCLRVDLPEERVLADELTLLEWIAELCRLLEHDPVGDRLYLALFTDGSSLDGRQCEQVVDAVGEAAALSGHSIAGCWEVGPRQWFDLEDSEPRIGRDVQEIRSSAVWTALVVTGSTVDEPAPTRSVRAEPERSELRVEDCRRLVREFQRRWSLRRGAAGPGAAQCLHRDVGPQVADSLEAWQRLLDERSPGTAAERASALDSAAQAQLLVCLADPLGSDALAVSVLTGQHGRALRAWWQLQAMVHGSSHGEDFGWMIEVLKGRWDGTPDWERVEQYEGVLELLLDLLHGAAEAGPGSPAGADAEAWLWVATAHLERFRARGTRATQWLELAAEAVPGHLGVARLRALGTQHPLPSWAGDPQRSWHRRS</sequence>
<gene>
    <name evidence="2" type="ORF">C884_00447</name>
</gene>
<feature type="region of interest" description="Disordered" evidence="1">
    <location>
        <begin position="1"/>
        <end position="37"/>
    </location>
</feature>
<dbReference type="STRING" id="71999.KPaMU14_07080"/>
<evidence type="ECO:0008006" key="4">
    <source>
        <dbReference type="Google" id="ProtNLM"/>
    </source>
</evidence>
<evidence type="ECO:0000256" key="1">
    <source>
        <dbReference type="SAM" id="MobiDB-lite"/>
    </source>
</evidence>
<evidence type="ECO:0000313" key="2">
    <source>
        <dbReference type="EMBL" id="EME36460.1"/>
    </source>
</evidence>
<organism evidence="2 3">
    <name type="scientific">Kocuria palustris PEL</name>
    <dbReference type="NCBI Taxonomy" id="1236550"/>
    <lineage>
        <taxon>Bacteria</taxon>
        <taxon>Bacillati</taxon>
        <taxon>Actinomycetota</taxon>
        <taxon>Actinomycetes</taxon>
        <taxon>Micrococcales</taxon>
        <taxon>Micrococcaceae</taxon>
        <taxon>Kocuria</taxon>
    </lineage>
</organism>
<protein>
    <recommendedName>
        <fullName evidence="4">DUF4192 family protein</fullName>
    </recommendedName>
</protein>
<reference evidence="2 3" key="1">
    <citation type="journal article" date="2014" name="Genome Announc.">
        <title>Draft Genome Sequence of Kocuria palustris PEL.</title>
        <authorList>
            <person name="Sharma G."/>
            <person name="Khatri I."/>
            <person name="Subramanian S."/>
        </authorList>
    </citation>
    <scope>NUCLEOTIDE SEQUENCE [LARGE SCALE GENOMIC DNA]</scope>
    <source>
        <strain evidence="2 3">PEL</strain>
    </source>
</reference>
<comment type="caution">
    <text evidence="2">The sequence shown here is derived from an EMBL/GenBank/DDBJ whole genome shotgun (WGS) entry which is preliminary data.</text>
</comment>
<proteinExistence type="predicted"/>
<keyword evidence="3" id="KW-1185">Reference proteome</keyword>
<accession>M2YD70</accession>
<evidence type="ECO:0000313" key="3">
    <source>
        <dbReference type="Proteomes" id="UP000009877"/>
    </source>
</evidence>